<proteinExistence type="predicted"/>
<dbReference type="EMBL" id="JACRSR010000001">
    <property type="protein sequence ID" value="MBC8530483.1"/>
    <property type="molecule type" value="Genomic_DNA"/>
</dbReference>
<feature type="compositionally biased region" description="Low complexity" evidence="1">
    <location>
        <begin position="23"/>
        <end position="56"/>
    </location>
</feature>
<keyword evidence="4" id="KW-1185">Reference proteome</keyword>
<dbReference type="RefSeq" id="WP_249314457.1">
    <property type="nucleotide sequence ID" value="NZ_JACRSR010000001.1"/>
</dbReference>
<protein>
    <recommendedName>
        <fullName evidence="5">GerMN domain-containing protein</fullName>
    </recommendedName>
</protein>
<feature type="chain" id="PRO_5039411343" description="GerMN domain-containing protein" evidence="2">
    <location>
        <begin position="22"/>
        <end position="241"/>
    </location>
</feature>
<reference evidence="3" key="1">
    <citation type="submission" date="2020-08" db="EMBL/GenBank/DDBJ databases">
        <title>Genome public.</title>
        <authorList>
            <person name="Liu C."/>
            <person name="Sun Q."/>
        </authorList>
    </citation>
    <scope>NUCLEOTIDE SEQUENCE</scope>
    <source>
        <strain evidence="3">NSJ-53</strain>
    </source>
</reference>
<organism evidence="3 4">
    <name type="scientific">Gehongia tenuis</name>
    <dbReference type="NCBI Taxonomy" id="2763655"/>
    <lineage>
        <taxon>Bacteria</taxon>
        <taxon>Bacillati</taxon>
        <taxon>Bacillota</taxon>
        <taxon>Clostridia</taxon>
        <taxon>Christensenellales</taxon>
        <taxon>Christensenellaceae</taxon>
        <taxon>Gehongia</taxon>
    </lineage>
</organism>
<accession>A0A926D2D3</accession>
<dbReference type="Proteomes" id="UP000623172">
    <property type="component" value="Unassembled WGS sequence"/>
</dbReference>
<evidence type="ECO:0000313" key="3">
    <source>
        <dbReference type="EMBL" id="MBC8530483.1"/>
    </source>
</evidence>
<dbReference type="PROSITE" id="PS51257">
    <property type="entry name" value="PROKAR_LIPOPROTEIN"/>
    <property type="match status" value="1"/>
</dbReference>
<evidence type="ECO:0000313" key="4">
    <source>
        <dbReference type="Proteomes" id="UP000623172"/>
    </source>
</evidence>
<gene>
    <name evidence="3" type="ORF">H8696_01305</name>
</gene>
<evidence type="ECO:0008006" key="5">
    <source>
        <dbReference type="Google" id="ProtNLM"/>
    </source>
</evidence>
<evidence type="ECO:0000256" key="1">
    <source>
        <dbReference type="SAM" id="MobiDB-lite"/>
    </source>
</evidence>
<evidence type="ECO:0000256" key="2">
    <source>
        <dbReference type="SAM" id="SignalP"/>
    </source>
</evidence>
<dbReference type="AlphaFoldDB" id="A0A926D2D3"/>
<comment type="caution">
    <text evidence="3">The sequence shown here is derived from an EMBL/GenBank/DDBJ whole genome shotgun (WGS) entry which is preliminary data.</text>
</comment>
<feature type="region of interest" description="Disordered" evidence="1">
    <location>
        <begin position="23"/>
        <end position="86"/>
    </location>
</feature>
<keyword evidence="2" id="KW-0732">Signal</keyword>
<sequence>MKKWMLLPALAIGLGLLTACGGETGGTPSAPAATAKPSAAGPSTPMAVPEATAEATPEAKDSPAPDQDGAKTPPKSSSTKPEKEWIPEDQRATLYVVLGDSVQKYDAVCDRNASVNDQTMTLIHALGKALGMEFEVLDITNGKGGMTINFSKDSFPVNPDGYLELSDDDRVVHFFDYETSAFSAMDSIKMTLQEHFGGNMPVYFTCEGGDIFLKNLGMNGEGITVPGTEPYTKASDFIEGW</sequence>
<name>A0A926D2D3_9FIRM</name>
<feature type="signal peptide" evidence="2">
    <location>
        <begin position="1"/>
        <end position="21"/>
    </location>
</feature>